<dbReference type="AlphaFoldDB" id="A0A852PXL3"/>
<accession>A0A852PXL3</accession>
<reference evidence="1 2" key="1">
    <citation type="submission" date="2020-07" db="EMBL/GenBank/DDBJ databases">
        <title>Genus Haemophilus, Bergeys manual.</title>
        <authorList>
            <person name="Noerskov-Lauritsen N."/>
        </authorList>
    </citation>
    <scope>NUCLEOTIDE SEQUENCE [LARGE SCALE GENOMIC DNA]</scope>
    <source>
        <strain evidence="1 2">CCUG30047</strain>
    </source>
</reference>
<dbReference type="Proteomes" id="UP000590599">
    <property type="component" value="Unassembled WGS sequence"/>
</dbReference>
<proteinExistence type="predicted"/>
<name>A0A852PXL3_HAEHA</name>
<evidence type="ECO:0000313" key="1">
    <source>
        <dbReference type="EMBL" id="NYA27183.1"/>
    </source>
</evidence>
<dbReference type="EMBL" id="JACBKA010000006">
    <property type="protein sequence ID" value="NYA27183.1"/>
    <property type="molecule type" value="Genomic_DNA"/>
</dbReference>
<organism evidence="1 2">
    <name type="scientific">Haemophilus haemolyticus</name>
    <dbReference type="NCBI Taxonomy" id="726"/>
    <lineage>
        <taxon>Bacteria</taxon>
        <taxon>Pseudomonadati</taxon>
        <taxon>Pseudomonadota</taxon>
        <taxon>Gammaproteobacteria</taxon>
        <taxon>Pasteurellales</taxon>
        <taxon>Pasteurellaceae</taxon>
        <taxon>Haemophilus</taxon>
    </lineage>
</organism>
<gene>
    <name evidence="1" type="ORF">HZI69_04945</name>
</gene>
<comment type="caution">
    <text evidence="1">The sequence shown here is derived from an EMBL/GenBank/DDBJ whole genome shotgun (WGS) entry which is preliminary data.</text>
</comment>
<dbReference type="RefSeq" id="WP_179227531.1">
    <property type="nucleotide sequence ID" value="NZ_JACBKA010000006.1"/>
</dbReference>
<protein>
    <submittedName>
        <fullName evidence="1">Uncharacterized protein</fullName>
    </submittedName>
</protein>
<evidence type="ECO:0000313" key="2">
    <source>
        <dbReference type="Proteomes" id="UP000590599"/>
    </source>
</evidence>
<sequence>MTICALLFRDSFPIAITDNLISNKSGIKDLSTPLIENENRKGLNGYKPAGVANKIWKITINDDINHTYYMMYSGNVNDALELSNYIKGKLSYQTVDEIDVLDIENYIINSKLEISVILMYMDKDGYFSHYYVNAHKIPLGKIDSILAIGSGVSDFGHEVQNLYLKNSKLIDRITHLNIQEKILTSLLLVSQLTSDYLYLDCFSSFARKSCGALYNIYTFPQLYYNSISEIPNFIKNGICQIFIDFCFIQNNFFIKRIVHTRQCYESDEILSTTIDLNEKIPKDDIVKINKGEFRKRVHIIRSLKDDSFLDNPNKLSLCSNQIIIYASVGMQNTKTIHYLPNDSHKIISIKYSNSELEIKLDYMNEENFFTRISKRVLQPLILPKQKNYNKYSPR</sequence>